<evidence type="ECO:0000256" key="1">
    <source>
        <dbReference type="SAM" id="MobiDB-lite"/>
    </source>
</evidence>
<evidence type="ECO:0000313" key="3">
    <source>
        <dbReference type="EnsemblPlants" id="AUR62017248-RA:cds"/>
    </source>
</evidence>
<dbReference type="KEGG" id="cqi:110702466"/>
<evidence type="ECO:0000313" key="4">
    <source>
        <dbReference type="Proteomes" id="UP000596660"/>
    </source>
</evidence>
<dbReference type="GO" id="GO:0003729">
    <property type="term" value="F:mRNA binding"/>
    <property type="evidence" value="ECO:0007669"/>
    <property type="project" value="EnsemblPlants"/>
</dbReference>
<dbReference type="PANTHER" id="PTHR47600:SF1">
    <property type="entry name" value="NUCLEIC ACID-BINDING, OB-FOLD-LIKE PROTEIN"/>
    <property type="match status" value="1"/>
</dbReference>
<dbReference type="Proteomes" id="UP000596660">
    <property type="component" value="Unplaced"/>
</dbReference>
<accession>A0A803LQL9</accession>
<keyword evidence="4" id="KW-1185">Reference proteome</keyword>
<dbReference type="GO" id="GO:1901259">
    <property type="term" value="P:chloroplast rRNA processing"/>
    <property type="evidence" value="ECO:0007669"/>
    <property type="project" value="EnsemblPlants"/>
</dbReference>
<dbReference type="GeneID" id="110702466"/>
<dbReference type="Gramene" id="AUR62017248-RA">
    <property type="protein sequence ID" value="AUR62017248-RA:cds"/>
    <property type="gene ID" value="AUR62017248"/>
</dbReference>
<reference evidence="3" key="2">
    <citation type="submission" date="2021-03" db="UniProtKB">
        <authorList>
            <consortium name="EnsemblPlants"/>
        </authorList>
    </citation>
    <scope>IDENTIFICATION</scope>
</reference>
<dbReference type="Pfam" id="PF00575">
    <property type="entry name" value="S1"/>
    <property type="match status" value="1"/>
</dbReference>
<feature type="domain" description="S1 motif" evidence="2">
    <location>
        <begin position="636"/>
        <end position="704"/>
    </location>
</feature>
<dbReference type="SUPFAM" id="SSF50249">
    <property type="entry name" value="Nucleic acid-binding proteins"/>
    <property type="match status" value="1"/>
</dbReference>
<dbReference type="SMART" id="SM00316">
    <property type="entry name" value="S1"/>
    <property type="match status" value="2"/>
</dbReference>
<feature type="compositionally biased region" description="Basic and acidic residues" evidence="1">
    <location>
        <begin position="156"/>
        <end position="165"/>
    </location>
</feature>
<name>A0A803LQL9_CHEQI</name>
<dbReference type="OrthoDB" id="1899990at2759"/>
<dbReference type="Gene3D" id="2.40.50.140">
    <property type="entry name" value="Nucleic acid-binding proteins"/>
    <property type="match status" value="1"/>
</dbReference>
<feature type="region of interest" description="Disordered" evidence="1">
    <location>
        <begin position="156"/>
        <end position="209"/>
    </location>
</feature>
<dbReference type="InterPro" id="IPR012340">
    <property type="entry name" value="NA-bd_OB-fold"/>
</dbReference>
<gene>
    <name evidence="3" type="primary">LOC110702466</name>
</gene>
<dbReference type="PROSITE" id="PS50126">
    <property type="entry name" value="S1"/>
    <property type="match status" value="1"/>
</dbReference>
<organism evidence="3 4">
    <name type="scientific">Chenopodium quinoa</name>
    <name type="common">Quinoa</name>
    <dbReference type="NCBI Taxonomy" id="63459"/>
    <lineage>
        <taxon>Eukaryota</taxon>
        <taxon>Viridiplantae</taxon>
        <taxon>Streptophyta</taxon>
        <taxon>Embryophyta</taxon>
        <taxon>Tracheophyta</taxon>
        <taxon>Spermatophyta</taxon>
        <taxon>Magnoliopsida</taxon>
        <taxon>eudicotyledons</taxon>
        <taxon>Gunneridae</taxon>
        <taxon>Pentapetalae</taxon>
        <taxon>Caryophyllales</taxon>
        <taxon>Chenopodiaceae</taxon>
        <taxon>Chenopodioideae</taxon>
        <taxon>Atripliceae</taxon>
        <taxon>Chenopodium</taxon>
    </lineage>
</organism>
<proteinExistence type="predicted"/>
<dbReference type="InterPro" id="IPR003029">
    <property type="entry name" value="S1_domain"/>
</dbReference>
<dbReference type="RefSeq" id="XP_021735866.1">
    <property type="nucleotide sequence ID" value="XM_021880174.1"/>
</dbReference>
<dbReference type="AlphaFoldDB" id="A0A803LQL9"/>
<dbReference type="GO" id="GO:0019843">
    <property type="term" value="F:rRNA binding"/>
    <property type="evidence" value="ECO:0007669"/>
    <property type="project" value="EnsemblPlants"/>
</dbReference>
<dbReference type="GO" id="GO:0034337">
    <property type="term" value="P:RNA folding"/>
    <property type="evidence" value="ECO:0007669"/>
    <property type="project" value="EnsemblPlants"/>
</dbReference>
<reference evidence="3" key="1">
    <citation type="journal article" date="2017" name="Nature">
        <title>The genome of Chenopodium quinoa.</title>
        <authorList>
            <person name="Jarvis D.E."/>
            <person name="Ho Y.S."/>
            <person name="Lightfoot D.J."/>
            <person name="Schmoeckel S.M."/>
            <person name="Li B."/>
            <person name="Borm T.J.A."/>
            <person name="Ohyanagi H."/>
            <person name="Mineta K."/>
            <person name="Michell C.T."/>
            <person name="Saber N."/>
            <person name="Kharbatia N.M."/>
            <person name="Rupper R.R."/>
            <person name="Sharp A.R."/>
            <person name="Dally N."/>
            <person name="Boughton B.A."/>
            <person name="Woo Y.H."/>
            <person name="Gao G."/>
            <person name="Schijlen E.G.W.M."/>
            <person name="Guo X."/>
            <person name="Momin A.A."/>
            <person name="Negrao S."/>
            <person name="Al-Babili S."/>
            <person name="Gehring C."/>
            <person name="Roessner U."/>
            <person name="Jung C."/>
            <person name="Murphy K."/>
            <person name="Arold S.T."/>
            <person name="Gojobori T."/>
            <person name="van der Linden C.G."/>
            <person name="van Loo E.N."/>
            <person name="Jellen E.N."/>
            <person name="Maughan P.J."/>
            <person name="Tester M."/>
        </authorList>
    </citation>
    <scope>NUCLEOTIDE SEQUENCE [LARGE SCALE GENOMIC DNA]</scope>
    <source>
        <strain evidence="3">cv. PI 614886</strain>
    </source>
</reference>
<feature type="compositionally biased region" description="Basic and acidic residues" evidence="1">
    <location>
        <begin position="195"/>
        <end position="204"/>
    </location>
</feature>
<protein>
    <recommendedName>
        <fullName evidence="2">S1 motif domain-containing protein</fullName>
    </recommendedName>
</protein>
<dbReference type="EnsemblPlants" id="AUR62017248-RA">
    <property type="protein sequence ID" value="AUR62017248-RA:cds"/>
    <property type="gene ID" value="AUR62017248"/>
</dbReference>
<dbReference type="PANTHER" id="PTHR47600">
    <property type="entry name" value="NUCLEIC ACID-BINDING, OB-FOLD-LIKE PROTEIN"/>
    <property type="match status" value="1"/>
</dbReference>
<sequence>MEKLSLSSTPTPSFSRPFLSPLLPSTKRVSFTLTNPKKFSVSASKNDPIDDKKLNQWDLMELKFGKMLGEDPKLTLAKIKGRKLNPDASYVEIEKDFYRNKGKIVEVKEVPFDVPEKLGSKKVTNGLNLVKPVPKKGIVVGGGEVNSNLPEIKRPSELIRNKTSSEDDFNLPEIKRPSESIRNKTNSEDDSNLPEIKRPSESIRTKMSSVSKSNVPNVILRKPSVYNEEDDEMYNSSRLKIKPNLTLSMRTEPVREIFSGMTLLKKPNMSEANEDGGINENGSRDGSVYGGLLNKSANKFESNMDDDGQSLTRFGEEMLLEKPQAMVPQGTEGIGSNSMPNGMDDMLEDYTETFLEFGGELISKQDGPGEISSIGIQNLEQTDAGNSGNGDGVSKSSGVTETASQFFVDSALRGKPKRLDQSVKETSSYPIQESTVHAYPERFDGKGVQEELSQPQPLKATEETAWTQLEHHFNLGDKVDVELINCSPRGFVVSYGSLIGFLPYRNLAAKWKFLAFESWLRRNGLDPSKYRQHLGIIGNDDVFKKSSSLESSPVLEASHREKEKLEITADMELEDLLKIYDQEKIHYLSSYIGQHIRVNVMLADRKSRKLIFSMRPKEKEETVEKKRSLMAKLSVGDVVKCCIKKITYFGIFVEVEGVPALIHQTEVTWDGTLDPASYLKIGQIVEAKVFQLDFQLERIFLSLKEITPDPLNEALECIVGNNGCSGGSNAAEIDSEWAEVDLLFKELQAIDGVQKVIKGRYFLSPGLAPTFQVYMASMFENEYKLLARSGNKVQELMVQASLDKEEMKLAILNCTNRVEI</sequence>
<dbReference type="OMA" id="QMELNFG"/>
<feature type="compositionally biased region" description="Basic and acidic residues" evidence="1">
    <location>
        <begin position="173"/>
        <end position="187"/>
    </location>
</feature>
<evidence type="ECO:0000259" key="2">
    <source>
        <dbReference type="PROSITE" id="PS50126"/>
    </source>
</evidence>
<dbReference type="GO" id="GO:0009507">
    <property type="term" value="C:chloroplast"/>
    <property type="evidence" value="ECO:0007669"/>
    <property type="project" value="EnsemblPlants"/>
</dbReference>